<evidence type="ECO:0000256" key="1">
    <source>
        <dbReference type="SAM" id="SignalP"/>
    </source>
</evidence>
<name>A0ABR4GXJ1_9EURO</name>
<feature type="signal peptide" evidence="1">
    <location>
        <begin position="1"/>
        <end position="21"/>
    </location>
</feature>
<dbReference type="EMBL" id="JBFXLT010000133">
    <property type="protein sequence ID" value="KAL2807704.1"/>
    <property type="molecule type" value="Genomic_DNA"/>
</dbReference>
<gene>
    <name evidence="2" type="ORF">BJX63DRAFT_436807</name>
</gene>
<evidence type="ECO:0000313" key="2">
    <source>
        <dbReference type="EMBL" id="KAL2807704.1"/>
    </source>
</evidence>
<proteinExistence type="predicted"/>
<comment type="caution">
    <text evidence="2">The sequence shown here is derived from an EMBL/GenBank/DDBJ whole genome shotgun (WGS) entry which is preliminary data.</text>
</comment>
<evidence type="ECO:0000313" key="3">
    <source>
        <dbReference type="Proteomes" id="UP001610334"/>
    </source>
</evidence>
<organism evidence="2 3">
    <name type="scientific">Aspergillus granulosus</name>
    <dbReference type="NCBI Taxonomy" id="176169"/>
    <lineage>
        <taxon>Eukaryota</taxon>
        <taxon>Fungi</taxon>
        <taxon>Dikarya</taxon>
        <taxon>Ascomycota</taxon>
        <taxon>Pezizomycotina</taxon>
        <taxon>Eurotiomycetes</taxon>
        <taxon>Eurotiomycetidae</taxon>
        <taxon>Eurotiales</taxon>
        <taxon>Aspergillaceae</taxon>
        <taxon>Aspergillus</taxon>
        <taxon>Aspergillus subgen. Nidulantes</taxon>
    </lineage>
</organism>
<reference evidence="2 3" key="1">
    <citation type="submission" date="2024-07" db="EMBL/GenBank/DDBJ databases">
        <title>Section-level genome sequencing and comparative genomics of Aspergillus sections Usti and Cavernicolus.</title>
        <authorList>
            <consortium name="Lawrence Berkeley National Laboratory"/>
            <person name="Nybo J.L."/>
            <person name="Vesth T.C."/>
            <person name="Theobald S."/>
            <person name="Frisvad J.C."/>
            <person name="Larsen T.O."/>
            <person name="Kjaerboelling I."/>
            <person name="Rothschild-Mancinelli K."/>
            <person name="Lyhne E.K."/>
            <person name="Kogle M.E."/>
            <person name="Barry K."/>
            <person name="Clum A."/>
            <person name="Na H."/>
            <person name="Ledsgaard L."/>
            <person name="Lin J."/>
            <person name="Lipzen A."/>
            <person name="Kuo A."/>
            <person name="Riley R."/>
            <person name="Mondo S."/>
            <person name="Labutti K."/>
            <person name="Haridas S."/>
            <person name="Pangalinan J."/>
            <person name="Salamov A.A."/>
            <person name="Simmons B.A."/>
            <person name="Magnuson J.K."/>
            <person name="Chen J."/>
            <person name="Drula E."/>
            <person name="Henrissat B."/>
            <person name="Wiebenga A."/>
            <person name="Lubbers R.J."/>
            <person name="Gomes A.C."/>
            <person name="Makela M.R."/>
            <person name="Stajich J."/>
            <person name="Grigoriev I.V."/>
            <person name="Mortensen U.H."/>
            <person name="De Vries R.P."/>
            <person name="Baker S.E."/>
            <person name="Andersen M.R."/>
        </authorList>
    </citation>
    <scope>NUCLEOTIDE SEQUENCE [LARGE SCALE GENOMIC DNA]</scope>
    <source>
        <strain evidence="2 3">CBS 588.65</strain>
    </source>
</reference>
<accession>A0ABR4GXJ1</accession>
<keyword evidence="3" id="KW-1185">Reference proteome</keyword>
<sequence length="115" mass="12929">MKPSIYLLAALLPFATQLVVANPVAEPDPDAFAEAVADPDNNRQNDNNCKVKQSYHYYKYPCKSSTFTGDSQVGTTFTSSCKYQDRDSGIWWQTPRGWVKDENKPKGCRSNANRC</sequence>
<feature type="chain" id="PRO_5045280949" evidence="1">
    <location>
        <begin position="22"/>
        <end position="115"/>
    </location>
</feature>
<protein>
    <submittedName>
        <fullName evidence="2">Uncharacterized protein</fullName>
    </submittedName>
</protein>
<keyword evidence="1" id="KW-0732">Signal</keyword>
<dbReference type="Proteomes" id="UP001610334">
    <property type="component" value="Unassembled WGS sequence"/>
</dbReference>